<keyword evidence="9" id="KW-1185">Reference proteome</keyword>
<dbReference type="OrthoDB" id="9806690at2"/>
<dbReference type="Gene3D" id="1.10.150.80">
    <property type="entry name" value="HRDC domain"/>
    <property type="match status" value="1"/>
</dbReference>
<name>A0A8J3ESI7_9ACTN</name>
<dbReference type="GO" id="GO:0003677">
    <property type="term" value="F:DNA binding"/>
    <property type="evidence" value="ECO:0007669"/>
    <property type="project" value="InterPro"/>
</dbReference>
<evidence type="ECO:0008006" key="10">
    <source>
        <dbReference type="Google" id="ProtNLM"/>
    </source>
</evidence>
<feature type="region of interest" description="Disordered" evidence="5">
    <location>
        <begin position="326"/>
        <end position="346"/>
    </location>
</feature>
<reference evidence="8" key="2">
    <citation type="submission" date="2020-09" db="EMBL/GenBank/DDBJ databases">
        <authorList>
            <person name="Sun Q."/>
            <person name="Zhou Y."/>
        </authorList>
    </citation>
    <scope>NUCLEOTIDE SEQUENCE</scope>
    <source>
        <strain evidence="8">CGMCC 1.14988</strain>
    </source>
</reference>
<dbReference type="Gene3D" id="3.40.50.300">
    <property type="entry name" value="P-loop containing nucleotide triphosphate hydrolases"/>
    <property type="match status" value="1"/>
</dbReference>
<keyword evidence="4" id="KW-0067">ATP-binding</keyword>
<dbReference type="Proteomes" id="UP000650511">
    <property type="component" value="Unassembled WGS sequence"/>
</dbReference>
<dbReference type="GO" id="GO:0005524">
    <property type="term" value="F:ATP binding"/>
    <property type="evidence" value="ECO:0007669"/>
    <property type="project" value="UniProtKB-KW"/>
</dbReference>
<dbReference type="SUPFAM" id="SSF47819">
    <property type="entry name" value="HRDC-like"/>
    <property type="match status" value="1"/>
</dbReference>
<reference evidence="8" key="1">
    <citation type="journal article" date="2014" name="Int. J. Syst. Evol. Microbiol.">
        <title>Complete genome sequence of Corynebacterium casei LMG S-19264T (=DSM 44701T), isolated from a smear-ripened cheese.</title>
        <authorList>
            <consortium name="US DOE Joint Genome Institute (JGI-PGF)"/>
            <person name="Walter F."/>
            <person name="Albersmeier A."/>
            <person name="Kalinowski J."/>
            <person name="Ruckert C."/>
        </authorList>
    </citation>
    <scope>NUCLEOTIDE SEQUENCE</scope>
    <source>
        <strain evidence="8">CGMCC 1.14988</strain>
    </source>
</reference>
<dbReference type="GO" id="GO:0016787">
    <property type="term" value="F:hydrolase activity"/>
    <property type="evidence" value="ECO:0007669"/>
    <property type="project" value="UniProtKB-KW"/>
</dbReference>
<feature type="region of interest" description="Disordered" evidence="5">
    <location>
        <begin position="1"/>
        <end position="20"/>
    </location>
</feature>
<dbReference type="Gene3D" id="1.10.486.10">
    <property type="entry name" value="PCRA, domain 4"/>
    <property type="match status" value="1"/>
</dbReference>
<sequence>MNAADTTVASPTADGGQDPSWADTLAVHGVTAGAMADRAVALVRDRIEAGAAPADAAVLARVNSALLPVQVALTESGVRHTAPLDASVLGRTGVRTALAYLRLGLDDERCSRDDLLDTLNRPARKVKSAVQPLLRRSTRWSIRQLESLADALDPSHRERWTGYLGDLHHLAAAITDGADTARCLWIVRNRIGLGEAMEALDSSRTRPEGSSHGDDLDALEQLATLHPDPATFRDWLVDRLRVPGDPDGVTLSTVHRVKGMEWDHVVVFAASAGLFPHRLSEDVEEERRVFHVAVTRGRRRVDVVTDRERTSPFVSELRANDPDVAPARGRRAEVPDAVVPTSRPDGGVVAEPGLRCTLPGGLAARVVAVDRDGVAGEIDDDGAVVPVRLPFGTVVLVDGRRAALGPAPRTTRIGTNRGQGGLDGLGGRLLADDEPPVDDALYEALRAWRTRVAAEQGVPAYLVFHDRHLQVIAGRKPTSLRELASCPGVGPAKLERYGDDLLDAVTSASG</sequence>
<dbReference type="AlphaFoldDB" id="A0A8J3ESI7"/>
<dbReference type="InterPro" id="IPR010997">
    <property type="entry name" value="HRDC-like_sf"/>
</dbReference>
<evidence type="ECO:0000313" key="8">
    <source>
        <dbReference type="EMBL" id="GGI02862.1"/>
    </source>
</evidence>
<dbReference type="InterPro" id="IPR044876">
    <property type="entry name" value="HRDC_dom_sf"/>
</dbReference>
<evidence type="ECO:0000256" key="2">
    <source>
        <dbReference type="ARBA" id="ARBA00022801"/>
    </source>
</evidence>
<dbReference type="PANTHER" id="PTHR11070:SF2">
    <property type="entry name" value="ATP-DEPENDENT DNA HELICASE SRS2"/>
    <property type="match status" value="1"/>
</dbReference>
<dbReference type="InterPro" id="IPR002121">
    <property type="entry name" value="HRDC_dom"/>
</dbReference>
<dbReference type="PROSITE" id="PS50967">
    <property type="entry name" value="HRDC"/>
    <property type="match status" value="1"/>
</dbReference>
<dbReference type="SUPFAM" id="SSF52540">
    <property type="entry name" value="P-loop containing nucleoside triphosphate hydrolases"/>
    <property type="match status" value="1"/>
</dbReference>
<keyword evidence="3" id="KW-0347">Helicase</keyword>
<dbReference type="InterPro" id="IPR014017">
    <property type="entry name" value="DNA_helicase_UvrD-like_C"/>
</dbReference>
<dbReference type="PROSITE" id="PS51217">
    <property type="entry name" value="UVRD_HELICASE_CTER"/>
    <property type="match status" value="1"/>
</dbReference>
<organism evidence="8 9">
    <name type="scientific">Egicoccus halophilus</name>
    <dbReference type="NCBI Taxonomy" id="1670830"/>
    <lineage>
        <taxon>Bacteria</taxon>
        <taxon>Bacillati</taxon>
        <taxon>Actinomycetota</taxon>
        <taxon>Nitriliruptoria</taxon>
        <taxon>Egicoccales</taxon>
        <taxon>Egicoccaceae</taxon>
        <taxon>Egicoccus</taxon>
    </lineage>
</organism>
<dbReference type="PANTHER" id="PTHR11070">
    <property type="entry name" value="UVRD / RECB / PCRA DNA HELICASE FAMILY MEMBER"/>
    <property type="match status" value="1"/>
</dbReference>
<proteinExistence type="predicted"/>
<dbReference type="InterPro" id="IPR027417">
    <property type="entry name" value="P-loop_NTPase"/>
</dbReference>
<dbReference type="RefSeq" id="WP_130648226.1">
    <property type="nucleotide sequence ID" value="NZ_BMHA01000001.1"/>
</dbReference>
<dbReference type="SMART" id="SM00341">
    <property type="entry name" value="HRDC"/>
    <property type="match status" value="1"/>
</dbReference>
<evidence type="ECO:0000256" key="4">
    <source>
        <dbReference type="ARBA" id="ARBA00022840"/>
    </source>
</evidence>
<gene>
    <name evidence="8" type="ORF">GCM10011354_01800</name>
</gene>
<accession>A0A8J3ESI7</accession>
<evidence type="ECO:0000259" key="6">
    <source>
        <dbReference type="PROSITE" id="PS50967"/>
    </source>
</evidence>
<feature type="compositionally biased region" description="Polar residues" evidence="5">
    <location>
        <begin position="1"/>
        <end position="10"/>
    </location>
</feature>
<evidence type="ECO:0000256" key="3">
    <source>
        <dbReference type="ARBA" id="ARBA00022806"/>
    </source>
</evidence>
<dbReference type="InterPro" id="IPR000212">
    <property type="entry name" value="DNA_helicase_UvrD/REP"/>
</dbReference>
<protein>
    <recommendedName>
        <fullName evidence="10">DNA helicase</fullName>
    </recommendedName>
</protein>
<evidence type="ECO:0000313" key="9">
    <source>
        <dbReference type="Proteomes" id="UP000650511"/>
    </source>
</evidence>
<comment type="caution">
    <text evidence="8">The sequence shown here is derived from an EMBL/GenBank/DDBJ whole genome shotgun (WGS) entry which is preliminary data.</text>
</comment>
<dbReference type="GO" id="GO:0000725">
    <property type="term" value="P:recombinational repair"/>
    <property type="evidence" value="ECO:0007669"/>
    <property type="project" value="TreeGrafter"/>
</dbReference>
<feature type="domain" description="UvrD-like helicase C-terminal" evidence="7">
    <location>
        <begin position="1"/>
        <end position="259"/>
    </location>
</feature>
<evidence type="ECO:0000256" key="1">
    <source>
        <dbReference type="ARBA" id="ARBA00022741"/>
    </source>
</evidence>
<dbReference type="GO" id="GO:0043138">
    <property type="term" value="F:3'-5' DNA helicase activity"/>
    <property type="evidence" value="ECO:0007669"/>
    <property type="project" value="TreeGrafter"/>
</dbReference>
<feature type="domain" description="HRDC" evidence="6">
    <location>
        <begin position="435"/>
        <end position="510"/>
    </location>
</feature>
<dbReference type="Pfam" id="PF00570">
    <property type="entry name" value="HRDC"/>
    <property type="match status" value="1"/>
</dbReference>
<keyword evidence="2" id="KW-0378">Hydrolase</keyword>
<dbReference type="Pfam" id="PF13361">
    <property type="entry name" value="UvrD_C"/>
    <property type="match status" value="1"/>
</dbReference>
<keyword evidence="1" id="KW-0547">Nucleotide-binding</keyword>
<dbReference type="EMBL" id="BMHA01000001">
    <property type="protein sequence ID" value="GGI02862.1"/>
    <property type="molecule type" value="Genomic_DNA"/>
</dbReference>
<evidence type="ECO:0000256" key="5">
    <source>
        <dbReference type="SAM" id="MobiDB-lite"/>
    </source>
</evidence>
<evidence type="ECO:0000259" key="7">
    <source>
        <dbReference type="PROSITE" id="PS51217"/>
    </source>
</evidence>